<dbReference type="AlphaFoldDB" id="A0A9X3XCW0"/>
<keyword evidence="1" id="KW-0732">Signal</keyword>
<keyword evidence="3" id="KW-1185">Reference proteome</keyword>
<reference evidence="2 3" key="1">
    <citation type="submission" date="2021-04" db="EMBL/GenBank/DDBJ databases">
        <title>Genome analysis of Polyangium sp.</title>
        <authorList>
            <person name="Li Y."/>
            <person name="Wang J."/>
        </authorList>
    </citation>
    <scope>NUCLEOTIDE SEQUENCE [LARGE SCALE GENOMIC DNA]</scope>
    <source>
        <strain evidence="2 3">SDU14</strain>
    </source>
</reference>
<feature type="signal peptide" evidence="1">
    <location>
        <begin position="1"/>
        <end position="20"/>
    </location>
</feature>
<feature type="chain" id="PRO_5040893852" description="Lipoprotein" evidence="1">
    <location>
        <begin position="21"/>
        <end position="104"/>
    </location>
</feature>
<sequence>MTVKSMQAAMTLAFVLLAGAACDDPAKAKPSVRRNDAGKVVLREECYEPNAKCYRGCFDRKEERYCPSCCWDQTILCDEGNPYDFDSCKTAETTPTPTRPPIKK</sequence>
<evidence type="ECO:0000256" key="1">
    <source>
        <dbReference type="SAM" id="SignalP"/>
    </source>
</evidence>
<proteinExistence type="predicted"/>
<organism evidence="2 3">
    <name type="scientific">Polyangium jinanense</name>
    <dbReference type="NCBI Taxonomy" id="2829994"/>
    <lineage>
        <taxon>Bacteria</taxon>
        <taxon>Pseudomonadati</taxon>
        <taxon>Myxococcota</taxon>
        <taxon>Polyangia</taxon>
        <taxon>Polyangiales</taxon>
        <taxon>Polyangiaceae</taxon>
        <taxon>Polyangium</taxon>
    </lineage>
</organism>
<dbReference type="PROSITE" id="PS51257">
    <property type="entry name" value="PROKAR_LIPOPROTEIN"/>
    <property type="match status" value="1"/>
</dbReference>
<name>A0A9X3XCW0_9BACT</name>
<evidence type="ECO:0000313" key="2">
    <source>
        <dbReference type="EMBL" id="MDC3986668.1"/>
    </source>
</evidence>
<protein>
    <recommendedName>
        <fullName evidence="4">Lipoprotein</fullName>
    </recommendedName>
</protein>
<gene>
    <name evidence="2" type="ORF">KEG57_39715</name>
</gene>
<accession>A0A9X3XCW0</accession>
<dbReference type="Proteomes" id="UP001151081">
    <property type="component" value="Unassembled WGS sequence"/>
</dbReference>
<dbReference type="EMBL" id="JAGTJJ010000042">
    <property type="protein sequence ID" value="MDC3986668.1"/>
    <property type="molecule type" value="Genomic_DNA"/>
</dbReference>
<dbReference type="RefSeq" id="WP_272422444.1">
    <property type="nucleotide sequence ID" value="NZ_JAGTJJ010000042.1"/>
</dbReference>
<comment type="caution">
    <text evidence="2">The sequence shown here is derived from an EMBL/GenBank/DDBJ whole genome shotgun (WGS) entry which is preliminary data.</text>
</comment>
<evidence type="ECO:0000313" key="3">
    <source>
        <dbReference type="Proteomes" id="UP001151081"/>
    </source>
</evidence>
<evidence type="ECO:0008006" key="4">
    <source>
        <dbReference type="Google" id="ProtNLM"/>
    </source>
</evidence>